<evidence type="ECO:0000313" key="3">
    <source>
        <dbReference type="EMBL" id="OEF96592.1"/>
    </source>
</evidence>
<feature type="transmembrane region" description="Helical" evidence="1">
    <location>
        <begin position="42"/>
        <end position="63"/>
    </location>
</feature>
<protein>
    <recommendedName>
        <fullName evidence="2">Heparan-alpha-glucosaminide N-acetyltransferase catalytic domain-containing protein</fullName>
    </recommendedName>
</protein>
<evidence type="ECO:0000313" key="4">
    <source>
        <dbReference type="Proteomes" id="UP000094296"/>
    </source>
</evidence>
<feature type="domain" description="Heparan-alpha-glucosaminide N-acetyltransferase catalytic" evidence="2">
    <location>
        <begin position="3"/>
        <end position="213"/>
    </location>
</feature>
<keyword evidence="1" id="KW-1133">Transmembrane helix</keyword>
<organism evidence="3 4">
    <name type="scientific">Desulfuribacillus alkaliarsenatis</name>
    <dbReference type="NCBI Taxonomy" id="766136"/>
    <lineage>
        <taxon>Bacteria</taxon>
        <taxon>Bacillati</taxon>
        <taxon>Bacillota</taxon>
        <taxon>Desulfuribacillia</taxon>
        <taxon>Desulfuribacillales</taxon>
        <taxon>Desulfuribacillaceae</taxon>
        <taxon>Desulfuribacillus</taxon>
    </lineage>
</organism>
<dbReference type="STRING" id="766136.BHF68_08075"/>
<gene>
    <name evidence="3" type="ORF">BHF68_08075</name>
</gene>
<feature type="transmembrane region" description="Helical" evidence="1">
    <location>
        <begin position="75"/>
        <end position="91"/>
    </location>
</feature>
<feature type="transmembrane region" description="Helical" evidence="1">
    <location>
        <begin position="203"/>
        <end position="223"/>
    </location>
</feature>
<dbReference type="AlphaFoldDB" id="A0A1E5G103"/>
<dbReference type="OrthoDB" id="9807591at2"/>
<sequence length="228" mass="26286">MNRIWEIDVLRALAITLMVIFHMVYDLNYFADYEINYRSGFWYWEGQLAAMIFMFVSGISSGLTSKNVARTGLKVFGFGMAITVVTLVFFGDTYVRFGILHFLGTSMMLYPLLKRFDSWTLFTLAAVNALMGFYFKTIMLNTSLLLPVGIMYPGFRSVDYYPLAPYLSVFILGIIAYRVYYYQRKSLFSFQIQSKPILFLSRNSLKIYLLHQPVIIAIILALVETGIL</sequence>
<reference evidence="3 4" key="1">
    <citation type="submission" date="2016-09" db="EMBL/GenBank/DDBJ databases">
        <title>Draft genome sequence for the type strain of Desulfuribacillus alkaliarsenatis AHT28, an obligately anaerobic, sulfidogenic bacterium isolated from Russian soda lake sediments.</title>
        <authorList>
            <person name="Abin C.A."/>
            <person name="Hollibaugh J.T."/>
        </authorList>
    </citation>
    <scope>NUCLEOTIDE SEQUENCE [LARGE SCALE GENOMIC DNA]</scope>
    <source>
        <strain evidence="3 4">AHT28</strain>
    </source>
</reference>
<dbReference type="EMBL" id="MIJE01000031">
    <property type="protein sequence ID" value="OEF96592.1"/>
    <property type="molecule type" value="Genomic_DNA"/>
</dbReference>
<dbReference type="InterPro" id="IPR012429">
    <property type="entry name" value="HGSNAT_cat"/>
</dbReference>
<feature type="transmembrane region" description="Helical" evidence="1">
    <location>
        <begin position="120"/>
        <end position="140"/>
    </location>
</feature>
<proteinExistence type="predicted"/>
<dbReference type="RefSeq" id="WP_069643601.1">
    <property type="nucleotide sequence ID" value="NZ_MIJE01000031.1"/>
</dbReference>
<feature type="transmembrane region" description="Helical" evidence="1">
    <location>
        <begin position="12"/>
        <end position="30"/>
    </location>
</feature>
<comment type="caution">
    <text evidence="3">The sequence shown here is derived from an EMBL/GenBank/DDBJ whole genome shotgun (WGS) entry which is preliminary data.</text>
</comment>
<evidence type="ECO:0000256" key="1">
    <source>
        <dbReference type="SAM" id="Phobius"/>
    </source>
</evidence>
<accession>A0A1E5G103</accession>
<feature type="transmembrane region" description="Helical" evidence="1">
    <location>
        <begin position="160"/>
        <end position="182"/>
    </location>
</feature>
<name>A0A1E5G103_9FIRM</name>
<evidence type="ECO:0000259" key="2">
    <source>
        <dbReference type="Pfam" id="PF07786"/>
    </source>
</evidence>
<keyword evidence="1" id="KW-0472">Membrane</keyword>
<dbReference type="Pfam" id="PF07786">
    <property type="entry name" value="HGSNAT_cat"/>
    <property type="match status" value="1"/>
</dbReference>
<feature type="transmembrane region" description="Helical" evidence="1">
    <location>
        <begin position="97"/>
        <end position="113"/>
    </location>
</feature>
<keyword evidence="1" id="KW-0812">Transmembrane</keyword>
<dbReference type="Proteomes" id="UP000094296">
    <property type="component" value="Unassembled WGS sequence"/>
</dbReference>
<keyword evidence="4" id="KW-1185">Reference proteome</keyword>